<dbReference type="EMBL" id="KZ857382">
    <property type="protein sequence ID" value="RDX55510.1"/>
    <property type="molecule type" value="Genomic_DNA"/>
</dbReference>
<dbReference type="InterPro" id="IPR057721">
    <property type="entry name" value="BCD1_alpha/beta"/>
</dbReference>
<keyword evidence="2" id="KW-0479">Metal-binding</keyword>
<dbReference type="Proteomes" id="UP000256964">
    <property type="component" value="Unassembled WGS sequence"/>
</dbReference>
<sequence length="509" mass="55692">MERPCRRPLLRFFLFVDFNVLVDMNSADTLDVPHAESSKAAAQRQSPICVICQTDAAIYTCPRCNLRTCSLLCSTKHKTLGDGCSGIRNKAAYVPMNKYGYATLMNDYTFLEEVGRKVGDWGREIVQGGYTAGDRQIAGRGRGRGDARGRGRGRGRGGGGGAAGKAASKRDVLRMQLDFRDIEIEFLPNGMERRTLNQSTWDFKNRTALLTIEFKFHPPRNLLAPSEQPDPPFTLLAHRVTLETPLLSAIQAHVTERSKSKKDKTLPQWVQALVLPDDDVPDSFTPPLCVMSTPLDPLVALSSNPHVPQPGRLIRSGYYKLDCSQPVGAVLKHKHFVEFPTIEVWEEDAFQGTIVDDQGTVVHDAPDEHRSSKRRKLNVKQAKKAMTGLLGGYGSDEDEDVAGEERNVLGLLGDYAGSDDDEEGDGGVPAAVIPVGIVDEDAWGDEDAEGETDDEYEGSPEELAAMLQKLREAGALRDPRGDSALAGYSGADDEQVDWGDSGDEEDGET</sequence>
<dbReference type="STRING" id="139420.A0A371DSJ0"/>
<dbReference type="CDD" id="cd23023">
    <property type="entry name" value="zf-HIT_BCD1"/>
    <property type="match status" value="1"/>
</dbReference>
<evidence type="ECO:0000256" key="8">
    <source>
        <dbReference type="SAM" id="MobiDB-lite"/>
    </source>
</evidence>
<evidence type="ECO:0000256" key="1">
    <source>
        <dbReference type="ARBA" id="ARBA00022553"/>
    </source>
</evidence>
<dbReference type="PANTHER" id="PTHR13483:SF3">
    <property type="entry name" value="BOX C_D SNORNA PROTEIN 1"/>
    <property type="match status" value="1"/>
</dbReference>
<feature type="region of interest" description="Disordered" evidence="8">
    <location>
        <begin position="473"/>
        <end position="509"/>
    </location>
</feature>
<dbReference type="OrthoDB" id="272357at2759"/>
<dbReference type="InterPro" id="IPR051639">
    <property type="entry name" value="BCD1"/>
</dbReference>
<evidence type="ECO:0000256" key="4">
    <source>
        <dbReference type="ARBA" id="ARBA00022833"/>
    </source>
</evidence>
<keyword evidence="4" id="KW-0862">Zinc</keyword>
<dbReference type="Gene3D" id="3.30.60.190">
    <property type="match status" value="1"/>
</dbReference>
<feature type="non-terminal residue" evidence="11">
    <location>
        <position position="509"/>
    </location>
</feature>
<keyword evidence="3 7" id="KW-0863">Zinc-finger</keyword>
<dbReference type="InterPro" id="IPR007529">
    <property type="entry name" value="Znf_HIT"/>
</dbReference>
<dbReference type="Pfam" id="PF04438">
    <property type="entry name" value="zf-HIT"/>
    <property type="match status" value="1"/>
</dbReference>
<accession>A0A371DSJ0</accession>
<organism evidence="11 12">
    <name type="scientific">Lentinus brumalis</name>
    <dbReference type="NCBI Taxonomy" id="2498619"/>
    <lineage>
        <taxon>Eukaryota</taxon>
        <taxon>Fungi</taxon>
        <taxon>Dikarya</taxon>
        <taxon>Basidiomycota</taxon>
        <taxon>Agaricomycotina</taxon>
        <taxon>Agaricomycetes</taxon>
        <taxon>Polyporales</taxon>
        <taxon>Polyporaceae</taxon>
        <taxon>Lentinus</taxon>
    </lineage>
</organism>
<comment type="function">
    <text evidence="5">Required for box C/D snoRNAs accumulation involved in snoRNA processing, snoRNA transport to the nucleolus and ribosome biogenesis.</text>
</comment>
<keyword evidence="1" id="KW-0597">Phosphoprotein</keyword>
<dbReference type="PROSITE" id="PS51083">
    <property type="entry name" value="ZF_HIT"/>
    <property type="match status" value="1"/>
</dbReference>
<dbReference type="SUPFAM" id="SSF144232">
    <property type="entry name" value="HIT/MYND zinc finger-like"/>
    <property type="match status" value="1"/>
</dbReference>
<dbReference type="GO" id="GO:0000492">
    <property type="term" value="P:box C/D snoRNP assembly"/>
    <property type="evidence" value="ECO:0007669"/>
    <property type="project" value="TreeGrafter"/>
</dbReference>
<dbReference type="GO" id="GO:0048254">
    <property type="term" value="P:snoRNA localization"/>
    <property type="evidence" value="ECO:0007669"/>
    <property type="project" value="TreeGrafter"/>
</dbReference>
<dbReference type="Pfam" id="PF25790">
    <property type="entry name" value="BCD1"/>
    <property type="match status" value="1"/>
</dbReference>
<feature type="compositionally biased region" description="Acidic residues" evidence="8">
    <location>
        <begin position="491"/>
        <end position="509"/>
    </location>
</feature>
<keyword evidence="12" id="KW-1185">Reference proteome</keyword>
<comment type="similarity">
    <text evidence="6">Belongs to the BCD1 family.</text>
</comment>
<evidence type="ECO:0000256" key="9">
    <source>
        <dbReference type="SAM" id="SignalP"/>
    </source>
</evidence>
<evidence type="ECO:0000256" key="7">
    <source>
        <dbReference type="PROSITE-ProRule" id="PRU00453"/>
    </source>
</evidence>
<dbReference type="AlphaFoldDB" id="A0A371DSJ0"/>
<feature type="signal peptide" evidence="9">
    <location>
        <begin position="1"/>
        <end position="27"/>
    </location>
</feature>
<name>A0A371DSJ0_9APHY</name>
<reference evidence="11 12" key="1">
    <citation type="journal article" date="2018" name="Biotechnol. Biofuels">
        <title>Integrative visual omics of the white-rot fungus Polyporus brumalis exposes the biotechnological potential of its oxidative enzymes for delignifying raw plant biomass.</title>
        <authorList>
            <person name="Miyauchi S."/>
            <person name="Rancon A."/>
            <person name="Drula E."/>
            <person name="Hage H."/>
            <person name="Chaduli D."/>
            <person name="Favel A."/>
            <person name="Grisel S."/>
            <person name="Henrissat B."/>
            <person name="Herpoel-Gimbert I."/>
            <person name="Ruiz-Duenas F.J."/>
            <person name="Chevret D."/>
            <person name="Hainaut M."/>
            <person name="Lin J."/>
            <person name="Wang M."/>
            <person name="Pangilinan J."/>
            <person name="Lipzen A."/>
            <person name="Lesage-Meessen L."/>
            <person name="Navarro D."/>
            <person name="Riley R."/>
            <person name="Grigoriev I.V."/>
            <person name="Zhou S."/>
            <person name="Raouche S."/>
            <person name="Rosso M.N."/>
        </authorList>
    </citation>
    <scope>NUCLEOTIDE SEQUENCE [LARGE SCALE GENOMIC DNA]</scope>
    <source>
        <strain evidence="11 12">BRFM 1820</strain>
    </source>
</reference>
<dbReference type="GO" id="GO:0005634">
    <property type="term" value="C:nucleus"/>
    <property type="evidence" value="ECO:0007669"/>
    <property type="project" value="TreeGrafter"/>
</dbReference>
<evidence type="ECO:0000259" key="10">
    <source>
        <dbReference type="PROSITE" id="PS51083"/>
    </source>
</evidence>
<proteinExistence type="inferred from homology"/>
<dbReference type="GO" id="GO:0000463">
    <property type="term" value="P:maturation of LSU-rRNA from tricistronic rRNA transcript (SSU-rRNA, 5.8S rRNA, LSU-rRNA)"/>
    <property type="evidence" value="ECO:0007669"/>
    <property type="project" value="TreeGrafter"/>
</dbReference>
<dbReference type="PANTHER" id="PTHR13483">
    <property type="entry name" value="BOX C_D SNORNA PROTEIN 1-RELATED"/>
    <property type="match status" value="1"/>
</dbReference>
<evidence type="ECO:0000256" key="5">
    <source>
        <dbReference type="ARBA" id="ARBA00049598"/>
    </source>
</evidence>
<dbReference type="GO" id="GO:0070761">
    <property type="term" value="C:pre-snoRNP complex"/>
    <property type="evidence" value="ECO:0007669"/>
    <property type="project" value="TreeGrafter"/>
</dbReference>
<evidence type="ECO:0000313" key="11">
    <source>
        <dbReference type="EMBL" id="RDX55510.1"/>
    </source>
</evidence>
<keyword evidence="9" id="KW-0732">Signal</keyword>
<protein>
    <recommendedName>
        <fullName evidence="10">HIT-type domain-containing protein</fullName>
    </recommendedName>
</protein>
<evidence type="ECO:0000256" key="6">
    <source>
        <dbReference type="ARBA" id="ARBA00049654"/>
    </source>
</evidence>
<evidence type="ECO:0000256" key="2">
    <source>
        <dbReference type="ARBA" id="ARBA00022723"/>
    </source>
</evidence>
<evidence type="ECO:0000313" key="12">
    <source>
        <dbReference type="Proteomes" id="UP000256964"/>
    </source>
</evidence>
<feature type="domain" description="HIT-type" evidence="10">
    <location>
        <begin position="49"/>
        <end position="84"/>
    </location>
</feature>
<evidence type="ECO:0000256" key="3">
    <source>
        <dbReference type="ARBA" id="ARBA00022771"/>
    </source>
</evidence>
<feature type="chain" id="PRO_5016893394" description="HIT-type domain-containing protein" evidence="9">
    <location>
        <begin position="28"/>
        <end position="509"/>
    </location>
</feature>
<feature type="region of interest" description="Disordered" evidence="8">
    <location>
        <begin position="132"/>
        <end position="167"/>
    </location>
</feature>
<dbReference type="GO" id="GO:0008270">
    <property type="term" value="F:zinc ion binding"/>
    <property type="evidence" value="ECO:0007669"/>
    <property type="project" value="UniProtKB-UniRule"/>
</dbReference>
<gene>
    <name evidence="11" type="ORF">OH76DRAFT_1551941</name>
</gene>